<evidence type="ECO:0000256" key="3">
    <source>
        <dbReference type="ARBA" id="ARBA00022729"/>
    </source>
</evidence>
<feature type="chain" id="PRO_5046900576" evidence="5">
    <location>
        <begin position="25"/>
        <end position="1436"/>
    </location>
</feature>
<proteinExistence type="predicted"/>
<dbReference type="InterPro" id="IPR011050">
    <property type="entry name" value="Pectin_lyase_fold/virulence"/>
</dbReference>
<organism evidence="7 8">
    <name type="scientific">Massilia agri</name>
    <dbReference type="NCBI Taxonomy" id="1886785"/>
    <lineage>
        <taxon>Bacteria</taxon>
        <taxon>Pseudomonadati</taxon>
        <taxon>Pseudomonadota</taxon>
        <taxon>Betaproteobacteria</taxon>
        <taxon>Burkholderiales</taxon>
        <taxon>Oxalobacteraceae</taxon>
        <taxon>Telluria group</taxon>
        <taxon>Massilia</taxon>
    </lineage>
</organism>
<keyword evidence="2" id="KW-0964">Secreted</keyword>
<comment type="caution">
    <text evidence="7">The sequence shown here is derived from an EMBL/GenBank/DDBJ whole genome shotgun (WGS) entry which is preliminary data.</text>
</comment>
<dbReference type="Pfam" id="PF05860">
    <property type="entry name" value="TPS"/>
    <property type="match status" value="1"/>
</dbReference>
<comment type="subcellular location">
    <subcellularLocation>
        <location evidence="1">Secreted</location>
    </subcellularLocation>
</comment>
<feature type="region of interest" description="Disordered" evidence="4">
    <location>
        <begin position="1382"/>
        <end position="1436"/>
    </location>
</feature>
<evidence type="ECO:0000313" key="7">
    <source>
        <dbReference type="EMBL" id="MCS0594833.1"/>
    </source>
</evidence>
<keyword evidence="8" id="KW-1185">Reference proteome</keyword>
<evidence type="ECO:0000256" key="5">
    <source>
        <dbReference type="SAM" id="SignalP"/>
    </source>
</evidence>
<evidence type="ECO:0000256" key="4">
    <source>
        <dbReference type="SAM" id="MobiDB-lite"/>
    </source>
</evidence>
<feature type="domain" description="Filamentous haemagglutinin FhaB/tRNA nuclease CdiA-like TPS" evidence="6">
    <location>
        <begin position="22"/>
        <end position="133"/>
    </location>
</feature>
<protein>
    <submittedName>
        <fullName evidence="7">Filamentous hemagglutinin N-terminal domain-containing protein</fullName>
    </submittedName>
</protein>
<reference evidence="7 8" key="1">
    <citation type="submission" date="2022-08" db="EMBL/GenBank/DDBJ databases">
        <title>Reclassification of Massilia species as members of the genera Telluria, Duganella, Pseudoduganella, Mokoshia gen. nov. and Zemynaea gen. nov. using orthogonal and non-orthogonal genome-based approaches.</title>
        <authorList>
            <person name="Bowman J.P."/>
        </authorList>
    </citation>
    <scope>NUCLEOTIDE SEQUENCE [LARGE SCALE GENOMIC DNA]</scope>
    <source>
        <strain evidence="7 8">JCM 31661</strain>
    </source>
</reference>
<dbReference type="PANTHER" id="PTHR12338">
    <property type="entry name" value="AUTOTRANSPORTER"/>
    <property type="match status" value="1"/>
</dbReference>
<evidence type="ECO:0000256" key="1">
    <source>
        <dbReference type="ARBA" id="ARBA00004613"/>
    </source>
</evidence>
<feature type="signal peptide" evidence="5">
    <location>
        <begin position="1"/>
        <end position="24"/>
    </location>
</feature>
<sequence length="1436" mass="144940">MKNGLVKLARVAVCVAACHGSAQAAPTSPQVVAGQATFSQQGNVFSITNTPGAIINWQSFNVNAGEVTRFTQQGSDSAVLNRIVGQDPSRILGALQSNGKVFLINPNGIVFGQGARVDVNGLVASTLNISDSDFLAGKKTFTAGSTAGAVRNDGAITTPGGGKVFLVAPSVENNGIITAPNGEVVLAAGRSVKLVDSNNPDLDVVVSAPQDRAINLGQVVSSGGRIGIYGALVNQRGVVNANSAVVGENGKIVLKASGDTVLEAGSVTSATGAGKGGEIQLLGTRVGIGGNALVDASGAQGGGTVLAGGDYQGKNAALPNAQQTWFGRDARIRADALVSGEGGKVVLWSDGVTGAYGSISARGAGRGNGGLIETSGHELSTGGIRIDAAGGKQGGKSGTWLLDPWNIVVRDGGETAPGNADMFDKMPGDEDAVVDPTALRDTNANIVLQARNDLTFVNNLDTEHSVRAEAGNDLIVDASISAGGDIDLRAGNRLTLGERGELRSPNYIDLKAERMDLFGRVRGEDGVLPIVSFSTFNNSTPINVRGTDSPGALTLKPSQLANMEAFGISIGNSAHLGAISIDNTLDMGGHLSIDTGGAININAPVVLGDADSRFTATLHPHLGGGAIQIDGAGSITAGRKIALSGGSVRVLGNLTSDAIAIDAGSSGIDLQEGADLNAAGEITLRSNGTLYQNGAASIQAQKLLATGTQVQMLGVNRVGTLAGSASMGNFRFNWRDAMAIGAVADASGVRAYSEVDLTGGALTAGAGIEGAAVFIDADAIRGAGTIKGNFVDLASRGGIGASGSPLRTSAGVLSAWNSQTGSALINIVNDRAVILRDVVQAGAGNSGAISVESFGGLTVTETTGEGQGVMTRSGDISLVTHSPMTIAGNVSTESGNIRLLADNNGALTVTSSARVASGSGNISITGGSTSIAAGSVVVSSPDKLSVTNTNRPDPIPTPPLDTCISNPSTNGCGAVLEAKTRECIANMDGPQCGQVLPTTGACERNPATLGCTVVMERAALLACIQNPKGAGCGAILPPYDTCRNDQNRLGCAVVIEAREKLDACIRNPKGAGCGEILPTYEACKLDGNILGCAPVLLAREQLEACIRNPKGAGCGEILPTIEACKADGNILGCVPVLLAREKLEACILNPKGAGCGEILPTIEACKADGNILGCAPVLLAREQLEACILNPKGAGCGEILPPLEQCRVDGNILGCAPVLARAAFDACLANPTGAGCAGVLPALALCKATPGLEGCTQVLQLTFDACLVTPGDASCVGILPTLSQCVNDKTKAGCQVVLPTLQQCIGSPTLQGCSVQLPKLEQCAVNPNIAGCEAVLPQPDFCGAHPTDPRCTVFNPAPSTQEQGKKPVATAQQAAVNLINTRIPTTQERAPAGPAQSGPGDGGGDGRKPSEKQAGPAQGPNTGAQNEKPAAKMYCN</sequence>
<dbReference type="SUPFAM" id="SSF51126">
    <property type="entry name" value="Pectin lyase-like"/>
    <property type="match status" value="1"/>
</dbReference>
<dbReference type="NCBIfam" id="TIGR01901">
    <property type="entry name" value="adhes_NPXG"/>
    <property type="match status" value="1"/>
</dbReference>
<dbReference type="InterPro" id="IPR012334">
    <property type="entry name" value="Pectin_lyas_fold"/>
</dbReference>
<dbReference type="Gene3D" id="2.160.20.10">
    <property type="entry name" value="Single-stranded right-handed beta-helix, Pectin lyase-like"/>
    <property type="match status" value="1"/>
</dbReference>
<keyword evidence="3 5" id="KW-0732">Signal</keyword>
<evidence type="ECO:0000256" key="2">
    <source>
        <dbReference type="ARBA" id="ARBA00022525"/>
    </source>
</evidence>
<dbReference type="Proteomes" id="UP001206572">
    <property type="component" value="Unassembled WGS sequence"/>
</dbReference>
<gene>
    <name evidence="7" type="ORF">NX780_00575</name>
</gene>
<dbReference type="InterPro" id="IPR050909">
    <property type="entry name" value="Bact_Autotransporter_VF"/>
</dbReference>
<dbReference type="EMBL" id="JANUHA010000001">
    <property type="protein sequence ID" value="MCS0594833.1"/>
    <property type="molecule type" value="Genomic_DNA"/>
</dbReference>
<dbReference type="SMART" id="SM00912">
    <property type="entry name" value="Haemagg_act"/>
    <property type="match status" value="1"/>
</dbReference>
<dbReference type="RefSeq" id="WP_258825925.1">
    <property type="nucleotide sequence ID" value="NZ_JANUHA010000001.1"/>
</dbReference>
<dbReference type="InterPro" id="IPR008638">
    <property type="entry name" value="FhaB/CdiA-like_TPS"/>
</dbReference>
<accession>A0ABT2AF20</accession>
<name>A0ABT2AF20_9BURK</name>
<dbReference type="PANTHER" id="PTHR12338:SF8">
    <property type="entry name" value="HEME_HEMOPEXIN-BINDING PROTEIN"/>
    <property type="match status" value="1"/>
</dbReference>
<evidence type="ECO:0000259" key="6">
    <source>
        <dbReference type="SMART" id="SM00912"/>
    </source>
</evidence>
<evidence type="ECO:0000313" key="8">
    <source>
        <dbReference type="Proteomes" id="UP001206572"/>
    </source>
</evidence>